<feature type="non-terminal residue" evidence="1">
    <location>
        <position position="78"/>
    </location>
</feature>
<proteinExistence type="predicted"/>
<reference evidence="1" key="1">
    <citation type="submission" date="2016-05" db="EMBL/GenBank/DDBJ databases">
        <authorList>
            <person name="Lavstsen T."/>
            <person name="Jespersen J.S."/>
        </authorList>
    </citation>
    <scope>NUCLEOTIDE SEQUENCE</scope>
    <source>
        <tissue evidence="1">Brain</tissue>
    </source>
</reference>
<feature type="non-terminal residue" evidence="1">
    <location>
        <position position="1"/>
    </location>
</feature>
<name>A0A1A7XS00_9TELE</name>
<accession>A0A1A7XS00</accession>
<dbReference type="AlphaFoldDB" id="A0A1A7XS00"/>
<organism evidence="1">
    <name type="scientific">Iconisemion striatum</name>
    <dbReference type="NCBI Taxonomy" id="60296"/>
    <lineage>
        <taxon>Eukaryota</taxon>
        <taxon>Metazoa</taxon>
        <taxon>Chordata</taxon>
        <taxon>Craniata</taxon>
        <taxon>Vertebrata</taxon>
        <taxon>Euteleostomi</taxon>
        <taxon>Actinopterygii</taxon>
        <taxon>Neopterygii</taxon>
        <taxon>Teleostei</taxon>
        <taxon>Neoteleostei</taxon>
        <taxon>Acanthomorphata</taxon>
        <taxon>Ovalentaria</taxon>
        <taxon>Atherinomorphae</taxon>
        <taxon>Cyprinodontiformes</taxon>
        <taxon>Nothobranchiidae</taxon>
        <taxon>Iconisemion</taxon>
    </lineage>
</organism>
<sequence>AMIQIHHCTDATAQQALVRSMYESYGDLRRSPGDIWFDIISLVSLAFSTLHGSSGLAFNILLPLTRISGYLQVETIMC</sequence>
<evidence type="ECO:0000313" key="1">
    <source>
        <dbReference type="EMBL" id="SBP20882.1"/>
    </source>
</evidence>
<reference evidence="1" key="2">
    <citation type="submission" date="2016-06" db="EMBL/GenBank/DDBJ databases">
        <title>The genome of a short-lived fish provides insights into sex chromosome evolution and the genetic control of aging.</title>
        <authorList>
            <person name="Reichwald K."/>
            <person name="Felder M."/>
            <person name="Petzold A."/>
            <person name="Koch P."/>
            <person name="Groth M."/>
            <person name="Platzer M."/>
        </authorList>
    </citation>
    <scope>NUCLEOTIDE SEQUENCE</scope>
    <source>
        <tissue evidence="1">Brain</tissue>
    </source>
</reference>
<dbReference type="EMBL" id="HADW01019482">
    <property type="protein sequence ID" value="SBP20882.1"/>
    <property type="molecule type" value="Transcribed_RNA"/>
</dbReference>
<gene>
    <name evidence="1" type="primary">Nfu_g_1_016614</name>
</gene>
<protein>
    <submittedName>
        <fullName evidence="1">Uncharacterized protein</fullName>
    </submittedName>
</protein>